<name>Q7NCG5_GLOVI</name>
<feature type="chain" id="PRO_5004288943" evidence="1">
    <location>
        <begin position="36"/>
        <end position="160"/>
    </location>
</feature>
<dbReference type="HOGENOM" id="CLU_132147_0_0_3"/>
<dbReference type="AlphaFoldDB" id="Q7NCG5"/>
<organism evidence="3 4">
    <name type="scientific">Gloeobacter violaceus (strain ATCC 29082 / PCC 7421)</name>
    <dbReference type="NCBI Taxonomy" id="251221"/>
    <lineage>
        <taxon>Bacteria</taxon>
        <taxon>Bacillati</taxon>
        <taxon>Cyanobacteriota</taxon>
        <taxon>Cyanophyceae</taxon>
        <taxon>Gloeobacterales</taxon>
        <taxon>Gloeobacteraceae</taxon>
        <taxon>Gloeobacter</taxon>
    </lineage>
</organism>
<dbReference type="EnsemblBacteria" id="BAC90955">
    <property type="protein sequence ID" value="BAC90955"/>
    <property type="gene ID" value="BAC90955"/>
</dbReference>
<dbReference type="EMBL" id="BA000045">
    <property type="protein sequence ID" value="BAC90955.1"/>
    <property type="molecule type" value="Genomic_DNA"/>
</dbReference>
<sequence length="160" mass="17795">MFARSELSMRRQSWWHWTVAAIVAAGLLSFGTASAQGDARQQAVRSVLEQQAAAWNRGDIPGFMAGYENAETTTFVGTDVNRGYQKVLERYFKRYPTPEAMGKLTFSNLEILPLGEEYASALGQWKLERAAKDGGNVGGYFTLLLRKTAAGWRIILDHTS</sequence>
<keyword evidence="1" id="KW-0732">Signal</keyword>
<dbReference type="Pfam" id="PF14534">
    <property type="entry name" value="DUF4440"/>
    <property type="match status" value="1"/>
</dbReference>
<gene>
    <name evidence="3" type="ordered locus">glr3014</name>
</gene>
<proteinExistence type="predicted"/>
<dbReference type="OrthoDB" id="120856at2"/>
<reference evidence="3 4" key="2">
    <citation type="journal article" date="2003" name="DNA Res.">
        <title>Complete genome structure of Gloeobacter violaceus PCC 7421, a cyanobacterium that lacks thylakoids (supplement).</title>
        <authorList>
            <person name="Nakamura Y."/>
            <person name="Kaneko T."/>
            <person name="Sato S."/>
            <person name="Mimuro M."/>
            <person name="Miyashita H."/>
            <person name="Tsuchiya T."/>
            <person name="Sasamoto S."/>
            <person name="Watanabe A."/>
            <person name="Kawashima K."/>
            <person name="Kishida Y."/>
            <person name="Kiyokawa C."/>
            <person name="Kohara M."/>
            <person name="Matsumoto M."/>
            <person name="Matsuno A."/>
            <person name="Nakazaki N."/>
            <person name="Shimpo S."/>
            <person name="Takeuchi C."/>
            <person name="Yamada M."/>
            <person name="Tabata S."/>
        </authorList>
    </citation>
    <scope>NUCLEOTIDE SEQUENCE [LARGE SCALE GENOMIC DNA]</scope>
    <source>
        <strain evidence="4">ATCC 29082 / PCC 7421</strain>
    </source>
</reference>
<evidence type="ECO:0000313" key="3">
    <source>
        <dbReference type="EMBL" id="BAC90955.1"/>
    </source>
</evidence>
<dbReference type="STRING" id="251221.gene:10760518"/>
<protein>
    <submittedName>
        <fullName evidence="3">Glr3014 protein</fullName>
    </submittedName>
</protein>
<evidence type="ECO:0000259" key="2">
    <source>
        <dbReference type="Pfam" id="PF14534"/>
    </source>
</evidence>
<dbReference type="PATRIC" id="fig|251221.4.peg.3041"/>
<dbReference type="eggNOG" id="COG4319">
    <property type="taxonomic scope" value="Bacteria"/>
</dbReference>
<dbReference type="SUPFAM" id="SSF54427">
    <property type="entry name" value="NTF2-like"/>
    <property type="match status" value="1"/>
</dbReference>
<keyword evidence="4" id="KW-1185">Reference proteome</keyword>
<feature type="domain" description="DUF4440" evidence="2">
    <location>
        <begin position="44"/>
        <end position="154"/>
    </location>
</feature>
<feature type="signal peptide" evidence="1">
    <location>
        <begin position="1"/>
        <end position="35"/>
    </location>
</feature>
<dbReference type="InterPro" id="IPR027843">
    <property type="entry name" value="DUF4440"/>
</dbReference>
<accession>Q7NCG5</accession>
<dbReference type="KEGG" id="gvi:glr3014"/>
<dbReference type="Gene3D" id="3.10.450.50">
    <property type="match status" value="1"/>
</dbReference>
<dbReference type="Proteomes" id="UP000000557">
    <property type="component" value="Chromosome"/>
</dbReference>
<evidence type="ECO:0000256" key="1">
    <source>
        <dbReference type="SAM" id="SignalP"/>
    </source>
</evidence>
<evidence type="ECO:0000313" key="4">
    <source>
        <dbReference type="Proteomes" id="UP000000557"/>
    </source>
</evidence>
<dbReference type="InParanoid" id="Q7NCG5"/>
<reference evidence="3 4" key="1">
    <citation type="journal article" date="2003" name="DNA Res.">
        <title>Complete genome structure of Gloeobacter violaceus PCC 7421, a cyanobacterium that lacks thylakoids.</title>
        <authorList>
            <person name="Nakamura Y."/>
            <person name="Kaneko T."/>
            <person name="Sato S."/>
            <person name="Mimuro M."/>
            <person name="Miyashita H."/>
            <person name="Tsuchiya T."/>
            <person name="Sasamoto S."/>
            <person name="Watanabe A."/>
            <person name="Kawashima K."/>
            <person name="Kishida Y."/>
            <person name="Kiyokawa C."/>
            <person name="Kohara M."/>
            <person name="Matsumoto M."/>
            <person name="Matsuno A."/>
            <person name="Nakazaki N."/>
            <person name="Shimpo S."/>
            <person name="Takeuchi C."/>
            <person name="Yamada M."/>
            <person name="Tabata S."/>
        </authorList>
    </citation>
    <scope>NUCLEOTIDE SEQUENCE [LARGE SCALE GENOMIC DNA]</scope>
    <source>
        <strain evidence="4">ATCC 29082 / PCC 7421</strain>
    </source>
</reference>
<dbReference type="InterPro" id="IPR032710">
    <property type="entry name" value="NTF2-like_dom_sf"/>
</dbReference>